<proteinExistence type="predicted"/>
<evidence type="ECO:0000313" key="2">
    <source>
        <dbReference type="Proteomes" id="UP001239111"/>
    </source>
</evidence>
<sequence>MRDYVGLVLIGLIGCMMRYSSVEAKHPADFITPEIMEMIRPDKERCMAEHGTTEELIQEVNDGHLPDDRRITCYAFCLFEAFSLIDDEGTLEVEMLIGFIPDEYKAVAHDLIEHCAHETGTDVCNKMYKMAKCVQAKRPDLWFMI</sequence>
<dbReference type="EMBL" id="CM056744">
    <property type="protein sequence ID" value="KAJ8664399.1"/>
    <property type="molecule type" value="Genomic_DNA"/>
</dbReference>
<reference evidence="1" key="1">
    <citation type="submission" date="2023-04" db="EMBL/GenBank/DDBJ databases">
        <title>A chromosome-level genome assembly of the parasitoid wasp Eretmocerus hayati.</title>
        <authorList>
            <person name="Zhong Y."/>
            <person name="Liu S."/>
            <person name="Liu Y."/>
        </authorList>
    </citation>
    <scope>NUCLEOTIDE SEQUENCE</scope>
    <source>
        <strain evidence="1">ZJU_SS_LIU_2023</strain>
    </source>
</reference>
<evidence type="ECO:0000313" key="1">
    <source>
        <dbReference type="EMBL" id="KAJ8664399.1"/>
    </source>
</evidence>
<dbReference type="Proteomes" id="UP001239111">
    <property type="component" value="Chromosome 4"/>
</dbReference>
<name>A0ACC2N274_9HYME</name>
<protein>
    <submittedName>
        <fullName evidence="1">Uncharacterized protein</fullName>
    </submittedName>
</protein>
<keyword evidence="2" id="KW-1185">Reference proteome</keyword>
<gene>
    <name evidence="1" type="ORF">QAD02_006061</name>
</gene>
<comment type="caution">
    <text evidence="1">The sequence shown here is derived from an EMBL/GenBank/DDBJ whole genome shotgun (WGS) entry which is preliminary data.</text>
</comment>
<accession>A0ACC2N274</accession>
<organism evidence="1 2">
    <name type="scientific">Eretmocerus hayati</name>
    <dbReference type="NCBI Taxonomy" id="131215"/>
    <lineage>
        <taxon>Eukaryota</taxon>
        <taxon>Metazoa</taxon>
        <taxon>Ecdysozoa</taxon>
        <taxon>Arthropoda</taxon>
        <taxon>Hexapoda</taxon>
        <taxon>Insecta</taxon>
        <taxon>Pterygota</taxon>
        <taxon>Neoptera</taxon>
        <taxon>Endopterygota</taxon>
        <taxon>Hymenoptera</taxon>
        <taxon>Apocrita</taxon>
        <taxon>Proctotrupomorpha</taxon>
        <taxon>Chalcidoidea</taxon>
        <taxon>Aphelinidae</taxon>
        <taxon>Aphelininae</taxon>
        <taxon>Eretmocerus</taxon>
    </lineage>
</organism>